<dbReference type="Proteomes" id="UP000790787">
    <property type="component" value="Chromosome 3"/>
</dbReference>
<name>A0AC58TVH9_TOBAC</name>
<sequence>MVRWKNMQNNSLILHTDGSCTTSRKLAGARGIVRRRNGDMIIAFAIPLQFSTNNYGKTQATLFGIGWYCDQNLSNFSLCLNSLLVVNLIQRKIKPPWQLESSREHIIDRVRERNIKVSHCYREVNMVADVFAKHATTINQNIIFTQEGDLPREARRALRMDKLGLPTFRIRQVKYEGWNFAPP</sequence>
<accession>A0AC58TVH9</accession>
<evidence type="ECO:0000313" key="1">
    <source>
        <dbReference type="Proteomes" id="UP000790787"/>
    </source>
</evidence>
<organism evidence="1 2">
    <name type="scientific">Nicotiana tabacum</name>
    <name type="common">Common tobacco</name>
    <dbReference type="NCBI Taxonomy" id="4097"/>
    <lineage>
        <taxon>Eukaryota</taxon>
        <taxon>Viridiplantae</taxon>
        <taxon>Streptophyta</taxon>
        <taxon>Embryophyta</taxon>
        <taxon>Tracheophyta</taxon>
        <taxon>Spermatophyta</taxon>
        <taxon>Magnoliopsida</taxon>
        <taxon>eudicotyledons</taxon>
        <taxon>Gunneridae</taxon>
        <taxon>Pentapetalae</taxon>
        <taxon>asterids</taxon>
        <taxon>lamiids</taxon>
        <taxon>Solanales</taxon>
        <taxon>Solanaceae</taxon>
        <taxon>Nicotianoideae</taxon>
        <taxon>Nicotianeae</taxon>
        <taxon>Nicotiana</taxon>
    </lineage>
</organism>
<gene>
    <name evidence="2" type="primary">LOC142176783</name>
</gene>
<proteinExistence type="predicted"/>
<keyword evidence="1" id="KW-1185">Reference proteome</keyword>
<protein>
    <submittedName>
        <fullName evidence="2">Uncharacterized protein LOC142176783</fullName>
    </submittedName>
</protein>
<evidence type="ECO:0000313" key="2">
    <source>
        <dbReference type="RefSeq" id="XP_075101229.1"/>
    </source>
</evidence>
<reference evidence="2" key="2">
    <citation type="submission" date="2025-08" db="UniProtKB">
        <authorList>
            <consortium name="RefSeq"/>
        </authorList>
    </citation>
    <scope>IDENTIFICATION</scope>
    <source>
        <tissue evidence="2">Leaf</tissue>
    </source>
</reference>
<dbReference type="RefSeq" id="XP_075101229.1">
    <property type="nucleotide sequence ID" value="XM_075245128.1"/>
</dbReference>
<reference evidence="1" key="1">
    <citation type="journal article" date="2014" name="Nat. Commun.">
        <title>The tobacco genome sequence and its comparison with those of tomato and potato.</title>
        <authorList>
            <person name="Sierro N."/>
            <person name="Battey J.N."/>
            <person name="Ouadi S."/>
            <person name="Bakaher N."/>
            <person name="Bovet L."/>
            <person name="Willig A."/>
            <person name="Goepfert S."/>
            <person name="Peitsch M.C."/>
            <person name="Ivanov N.V."/>
        </authorList>
    </citation>
    <scope>NUCLEOTIDE SEQUENCE [LARGE SCALE GENOMIC DNA]</scope>
</reference>